<evidence type="ECO:0000256" key="11">
    <source>
        <dbReference type="PIRNR" id="PIRNR006268"/>
    </source>
</evidence>
<dbReference type="Proteomes" id="UP000295375">
    <property type="component" value="Unassembled WGS sequence"/>
</dbReference>
<evidence type="ECO:0000256" key="9">
    <source>
        <dbReference type="ARBA" id="ARBA00031306"/>
    </source>
</evidence>
<keyword evidence="5 11" id="KW-0808">Transferase</keyword>
<organism evidence="14 15">
    <name type="scientific">Permianibacter aggregans</name>
    <dbReference type="NCBI Taxonomy" id="1510150"/>
    <lineage>
        <taxon>Bacteria</taxon>
        <taxon>Pseudomonadati</taxon>
        <taxon>Pseudomonadota</taxon>
        <taxon>Gammaproteobacteria</taxon>
        <taxon>Pseudomonadales</taxon>
        <taxon>Pseudomonadaceae</taxon>
        <taxon>Permianibacter</taxon>
    </lineage>
</organism>
<dbReference type="Gene3D" id="3.10.520.10">
    <property type="entry name" value="ApbE-like domains"/>
    <property type="match status" value="1"/>
</dbReference>
<evidence type="ECO:0000313" key="15">
    <source>
        <dbReference type="Proteomes" id="UP000295375"/>
    </source>
</evidence>
<keyword evidence="6 11" id="KW-0479">Metal-binding</keyword>
<keyword evidence="8 11" id="KW-0460">Magnesium</keyword>
<keyword evidence="13" id="KW-0732">Signal</keyword>
<dbReference type="GO" id="GO:0016740">
    <property type="term" value="F:transferase activity"/>
    <property type="evidence" value="ECO:0007669"/>
    <property type="project" value="UniProtKB-UniRule"/>
</dbReference>
<evidence type="ECO:0000256" key="5">
    <source>
        <dbReference type="ARBA" id="ARBA00022679"/>
    </source>
</evidence>
<dbReference type="EC" id="2.7.1.180" evidence="2 11"/>
<evidence type="ECO:0000256" key="6">
    <source>
        <dbReference type="ARBA" id="ARBA00022723"/>
    </source>
</evidence>
<evidence type="ECO:0000256" key="13">
    <source>
        <dbReference type="SAM" id="SignalP"/>
    </source>
</evidence>
<dbReference type="GO" id="GO:0046872">
    <property type="term" value="F:metal ion binding"/>
    <property type="evidence" value="ECO:0007669"/>
    <property type="project" value="UniProtKB-UniRule"/>
</dbReference>
<comment type="catalytic activity">
    <reaction evidence="10 11">
        <text>L-threonyl-[protein] + FAD = FMN-L-threonyl-[protein] + AMP + H(+)</text>
        <dbReference type="Rhea" id="RHEA:36847"/>
        <dbReference type="Rhea" id="RHEA-COMP:11060"/>
        <dbReference type="Rhea" id="RHEA-COMP:11061"/>
        <dbReference type="ChEBI" id="CHEBI:15378"/>
        <dbReference type="ChEBI" id="CHEBI:30013"/>
        <dbReference type="ChEBI" id="CHEBI:57692"/>
        <dbReference type="ChEBI" id="CHEBI:74257"/>
        <dbReference type="ChEBI" id="CHEBI:456215"/>
        <dbReference type="EC" id="2.7.1.180"/>
    </reaction>
</comment>
<dbReference type="InterPro" id="IPR024932">
    <property type="entry name" value="ApbE"/>
</dbReference>
<keyword evidence="15" id="KW-1185">Reference proteome</keyword>
<evidence type="ECO:0000256" key="12">
    <source>
        <dbReference type="PIRSR" id="PIRSR006268-2"/>
    </source>
</evidence>
<dbReference type="Pfam" id="PF02424">
    <property type="entry name" value="ApbE"/>
    <property type="match status" value="1"/>
</dbReference>
<evidence type="ECO:0000256" key="7">
    <source>
        <dbReference type="ARBA" id="ARBA00022827"/>
    </source>
</evidence>
<dbReference type="EMBL" id="SNYM01000005">
    <property type="protein sequence ID" value="TDQ49160.1"/>
    <property type="molecule type" value="Genomic_DNA"/>
</dbReference>
<keyword evidence="4 11" id="KW-0285">Flavoprotein</keyword>
<evidence type="ECO:0000256" key="1">
    <source>
        <dbReference type="ARBA" id="ARBA00008282"/>
    </source>
</evidence>
<feature type="signal peptide" evidence="13">
    <location>
        <begin position="1"/>
        <end position="22"/>
    </location>
</feature>
<accession>A0A4R6UPL6</accession>
<dbReference type="PANTHER" id="PTHR30040">
    <property type="entry name" value="THIAMINE BIOSYNTHESIS LIPOPROTEIN APBE"/>
    <property type="match status" value="1"/>
</dbReference>
<comment type="caution">
    <text evidence="14">The sequence shown here is derived from an EMBL/GenBank/DDBJ whole genome shotgun (WGS) entry which is preliminary data.</text>
</comment>
<evidence type="ECO:0000256" key="8">
    <source>
        <dbReference type="ARBA" id="ARBA00022842"/>
    </source>
</evidence>
<evidence type="ECO:0000313" key="14">
    <source>
        <dbReference type="EMBL" id="TDQ49160.1"/>
    </source>
</evidence>
<feature type="binding site" evidence="12">
    <location>
        <position position="178"/>
    </location>
    <ligand>
        <name>Mg(2+)</name>
        <dbReference type="ChEBI" id="CHEBI:18420"/>
    </ligand>
</feature>
<keyword evidence="7 11" id="KW-0274">FAD</keyword>
<sequence length="348" mass="37383">MSLRSSYLLLPLALTMAVLALATCTPDSPPPQATTLYHFGTVIEIKLADASEARAQELFRRADAQLGQWHRRWHFWEPSELTALNAALATGEPVPVAIDLAGLIQRSSELAIDSEHLFNPALGKRIAAWGFARHDPNAPAAAPAAIDPSRLPKMADLSWDEQGRLISTHPDLQLDLGGIAKGYALNALLADLRSQGIQRAMVNIGGDIGVLGALPDRHWRIAVLGGDGKQAVAALDLYDGEQVFSSGTYARRHQTDKGQSAHHIIDPRTGNPAEGNLATTVLGTDGERLQAASKALLIAGSDWRSVARRMQIDLALVIRGDGVIEVTSALAARLEPMEPDGDNWQIIP</sequence>
<evidence type="ECO:0000256" key="10">
    <source>
        <dbReference type="ARBA" id="ARBA00048540"/>
    </source>
</evidence>
<evidence type="ECO:0000256" key="4">
    <source>
        <dbReference type="ARBA" id="ARBA00022630"/>
    </source>
</evidence>
<reference evidence="14 15" key="1">
    <citation type="submission" date="2019-03" db="EMBL/GenBank/DDBJ databases">
        <title>Genomic Encyclopedia of Type Strains, Phase IV (KMG-IV): sequencing the most valuable type-strain genomes for metagenomic binning, comparative biology and taxonomic classification.</title>
        <authorList>
            <person name="Goeker M."/>
        </authorList>
    </citation>
    <scope>NUCLEOTIDE SEQUENCE [LARGE SCALE GENOMIC DNA]</scope>
    <source>
        <strain evidence="14 15">DSM 103792</strain>
    </source>
</reference>
<proteinExistence type="inferred from homology"/>
<dbReference type="SUPFAM" id="SSF143631">
    <property type="entry name" value="ApbE-like"/>
    <property type="match status" value="1"/>
</dbReference>
<dbReference type="AlphaFoldDB" id="A0A4R6UPL6"/>
<protein>
    <recommendedName>
        <fullName evidence="3 11">FAD:protein FMN transferase</fullName>
        <ecNumber evidence="2 11">2.7.1.180</ecNumber>
    </recommendedName>
    <alternativeName>
        <fullName evidence="9 11">Flavin transferase</fullName>
    </alternativeName>
</protein>
<keyword evidence="14" id="KW-0449">Lipoprotein</keyword>
<evidence type="ECO:0000256" key="2">
    <source>
        <dbReference type="ARBA" id="ARBA00011955"/>
    </source>
</evidence>
<gene>
    <name evidence="14" type="ORF">EV696_105134</name>
</gene>
<dbReference type="PANTHER" id="PTHR30040:SF2">
    <property type="entry name" value="FAD:PROTEIN FMN TRANSFERASE"/>
    <property type="match status" value="1"/>
</dbReference>
<feature type="chain" id="PRO_5039951368" description="FAD:protein FMN transferase" evidence="13">
    <location>
        <begin position="23"/>
        <end position="348"/>
    </location>
</feature>
<comment type="cofactor">
    <cofactor evidence="12">
        <name>Mg(2+)</name>
        <dbReference type="ChEBI" id="CHEBI:18420"/>
    </cofactor>
    <cofactor evidence="12">
        <name>Mn(2+)</name>
        <dbReference type="ChEBI" id="CHEBI:29035"/>
    </cofactor>
    <text evidence="12">Magnesium. Can also use manganese.</text>
</comment>
<evidence type="ECO:0000256" key="3">
    <source>
        <dbReference type="ARBA" id="ARBA00016337"/>
    </source>
</evidence>
<dbReference type="PIRSF" id="PIRSF006268">
    <property type="entry name" value="ApbE"/>
    <property type="match status" value="1"/>
</dbReference>
<comment type="similarity">
    <text evidence="1 11">Belongs to the ApbE family.</text>
</comment>
<dbReference type="InterPro" id="IPR003374">
    <property type="entry name" value="ApbE-like_sf"/>
</dbReference>
<name>A0A4R6UPL6_9GAMM</name>
<dbReference type="RefSeq" id="WP_157591336.1">
    <property type="nucleotide sequence ID" value="NZ_CP037953.1"/>
</dbReference>